<organism evidence="2 3">
    <name type="scientific">Basidiobolus ranarum</name>
    <dbReference type="NCBI Taxonomy" id="34480"/>
    <lineage>
        <taxon>Eukaryota</taxon>
        <taxon>Fungi</taxon>
        <taxon>Fungi incertae sedis</taxon>
        <taxon>Zoopagomycota</taxon>
        <taxon>Entomophthoromycotina</taxon>
        <taxon>Basidiobolomycetes</taxon>
        <taxon>Basidiobolales</taxon>
        <taxon>Basidiobolaceae</taxon>
        <taxon>Basidiobolus</taxon>
    </lineage>
</organism>
<dbReference type="CDD" id="cd07067">
    <property type="entry name" value="HP_PGM_like"/>
    <property type="match status" value="1"/>
</dbReference>
<protein>
    <recommendedName>
        <fullName evidence="4">Phosphoglycerate mutase</fullName>
    </recommendedName>
</protein>
<evidence type="ECO:0000256" key="1">
    <source>
        <dbReference type="ARBA" id="ARBA00022801"/>
    </source>
</evidence>
<keyword evidence="1" id="KW-0378">Hydrolase</keyword>
<dbReference type="InterPro" id="IPR013078">
    <property type="entry name" value="His_Pase_superF_clade-1"/>
</dbReference>
<sequence>MPPITTLYLCRHGETDLNRKLVLQGRGVNAPLNEIGQKQAELLGDWFKDVQVDVLCASTLLRAQQTAARIRKHHPDAEYKEYTGICELDFGEKEGLEFDESLDVLLDQWNIQKDFDAKFESGESPRDVENRALPVIADILKNLPKDTKQPRIAVVIHGRLLRILLSSLLWGNLHQMPAISHCNTCVNEIHVYRADDPDLQTIDITGYQQQDPKYRANYPESAQRKLLDGYCFVPVKLNSVEHLNGFEVL</sequence>
<dbReference type="Pfam" id="PF00300">
    <property type="entry name" value="His_Phos_1"/>
    <property type="match status" value="1"/>
</dbReference>
<evidence type="ECO:0000313" key="3">
    <source>
        <dbReference type="Proteomes" id="UP001479436"/>
    </source>
</evidence>
<proteinExistence type="predicted"/>
<dbReference type="SUPFAM" id="SSF53254">
    <property type="entry name" value="Phosphoglycerate mutase-like"/>
    <property type="match status" value="1"/>
</dbReference>
<dbReference type="PROSITE" id="PS00175">
    <property type="entry name" value="PG_MUTASE"/>
    <property type="match status" value="1"/>
</dbReference>
<evidence type="ECO:0008006" key="4">
    <source>
        <dbReference type="Google" id="ProtNLM"/>
    </source>
</evidence>
<dbReference type="InterPro" id="IPR051695">
    <property type="entry name" value="Phosphoglycerate_Mutase"/>
</dbReference>
<accession>A0ABR2W5D8</accession>
<dbReference type="EMBL" id="JASJQH010007010">
    <property type="protein sequence ID" value="KAK9720538.1"/>
    <property type="molecule type" value="Genomic_DNA"/>
</dbReference>
<dbReference type="SMART" id="SM00855">
    <property type="entry name" value="PGAM"/>
    <property type="match status" value="1"/>
</dbReference>
<evidence type="ECO:0000313" key="2">
    <source>
        <dbReference type="EMBL" id="KAK9720538.1"/>
    </source>
</evidence>
<dbReference type="Gene3D" id="3.40.50.1240">
    <property type="entry name" value="Phosphoglycerate mutase-like"/>
    <property type="match status" value="1"/>
</dbReference>
<dbReference type="InterPro" id="IPR029033">
    <property type="entry name" value="His_PPase_superfam"/>
</dbReference>
<comment type="caution">
    <text evidence="2">The sequence shown here is derived from an EMBL/GenBank/DDBJ whole genome shotgun (WGS) entry which is preliminary data.</text>
</comment>
<dbReference type="Proteomes" id="UP001479436">
    <property type="component" value="Unassembled WGS sequence"/>
</dbReference>
<name>A0ABR2W5D8_9FUNG</name>
<gene>
    <name evidence="2" type="ORF">K7432_004082</name>
</gene>
<dbReference type="PANTHER" id="PTHR46517">
    <property type="entry name" value="FRUCTOSE-2,6-BISPHOSPHATASE TIGAR"/>
    <property type="match status" value="1"/>
</dbReference>
<reference evidence="2 3" key="1">
    <citation type="submission" date="2023-04" db="EMBL/GenBank/DDBJ databases">
        <title>Genome of Basidiobolus ranarum AG-B5.</title>
        <authorList>
            <person name="Stajich J.E."/>
            <person name="Carter-House D."/>
            <person name="Gryganskyi A."/>
        </authorList>
    </citation>
    <scope>NUCLEOTIDE SEQUENCE [LARGE SCALE GENOMIC DNA]</scope>
    <source>
        <strain evidence="2 3">AG-B5</strain>
    </source>
</reference>
<dbReference type="PANTHER" id="PTHR46517:SF1">
    <property type="entry name" value="FRUCTOSE-2,6-BISPHOSPHATASE TIGAR"/>
    <property type="match status" value="1"/>
</dbReference>
<dbReference type="InterPro" id="IPR001345">
    <property type="entry name" value="PG/BPGM_mutase_AS"/>
</dbReference>
<keyword evidence="3" id="KW-1185">Reference proteome</keyword>